<evidence type="ECO:0000313" key="2">
    <source>
        <dbReference type="Proteomes" id="UP000290289"/>
    </source>
</evidence>
<evidence type="ECO:0000313" key="1">
    <source>
        <dbReference type="EMBL" id="RXH85016.1"/>
    </source>
</evidence>
<sequence>MCIGKTKYHGVQGHTSPRLLVFQFYVQTTPNGSNFRIELNCKLNPATSIMRVFKGFFRSWNSLCLSGGRVCCCVEDVKFYRIGNENARGELLLAVGTKLDHVISQMSREDAEKNTMPTNFDLIVHPSADYPSFHRPRLVSLCDFNSATLLNWHLHR</sequence>
<organism evidence="1 2">
    <name type="scientific">Malus domestica</name>
    <name type="common">Apple</name>
    <name type="synonym">Pyrus malus</name>
    <dbReference type="NCBI Taxonomy" id="3750"/>
    <lineage>
        <taxon>Eukaryota</taxon>
        <taxon>Viridiplantae</taxon>
        <taxon>Streptophyta</taxon>
        <taxon>Embryophyta</taxon>
        <taxon>Tracheophyta</taxon>
        <taxon>Spermatophyta</taxon>
        <taxon>Magnoliopsida</taxon>
        <taxon>eudicotyledons</taxon>
        <taxon>Gunneridae</taxon>
        <taxon>Pentapetalae</taxon>
        <taxon>rosids</taxon>
        <taxon>fabids</taxon>
        <taxon>Rosales</taxon>
        <taxon>Rosaceae</taxon>
        <taxon>Amygdaloideae</taxon>
        <taxon>Maleae</taxon>
        <taxon>Malus</taxon>
    </lineage>
</organism>
<reference evidence="1 2" key="1">
    <citation type="submission" date="2018-10" db="EMBL/GenBank/DDBJ databases">
        <title>A high-quality apple genome assembly.</title>
        <authorList>
            <person name="Hu J."/>
        </authorList>
    </citation>
    <scope>NUCLEOTIDE SEQUENCE [LARGE SCALE GENOMIC DNA]</scope>
    <source>
        <strain evidence="2">cv. HFTH1</strain>
        <tissue evidence="1">Young leaf</tissue>
    </source>
</reference>
<comment type="caution">
    <text evidence="1">The sequence shown here is derived from an EMBL/GenBank/DDBJ whole genome shotgun (WGS) entry which is preliminary data.</text>
</comment>
<name>A0A498INS9_MALDO</name>
<dbReference type="Proteomes" id="UP000290289">
    <property type="component" value="Chromosome 11"/>
</dbReference>
<dbReference type="EMBL" id="RDQH01000337">
    <property type="protein sequence ID" value="RXH85016.1"/>
    <property type="molecule type" value="Genomic_DNA"/>
</dbReference>
<accession>A0A498INS9</accession>
<protein>
    <submittedName>
        <fullName evidence="1">Uncharacterized protein</fullName>
    </submittedName>
</protein>
<keyword evidence="2" id="KW-1185">Reference proteome</keyword>
<dbReference type="AlphaFoldDB" id="A0A498INS9"/>
<proteinExistence type="predicted"/>
<gene>
    <name evidence="1" type="ORF">DVH24_041784</name>
</gene>